<reference evidence="1 2" key="1">
    <citation type="submission" date="2018-10" db="EMBL/GenBank/DDBJ databases">
        <title>A high-quality apple genome assembly.</title>
        <authorList>
            <person name="Hu J."/>
        </authorList>
    </citation>
    <scope>NUCLEOTIDE SEQUENCE [LARGE SCALE GENOMIC DNA]</scope>
    <source>
        <strain evidence="2">cv. HFTH1</strain>
        <tissue evidence="1">Young leaf</tissue>
    </source>
</reference>
<accession>A0A498KHQ8</accession>
<proteinExistence type="predicted"/>
<evidence type="ECO:0000313" key="1">
    <source>
        <dbReference type="EMBL" id="RXI05102.1"/>
    </source>
</evidence>
<dbReference type="Proteomes" id="UP000290289">
    <property type="component" value="Chromosome 2"/>
</dbReference>
<sequence length="83" mass="9542">MGNSEKCLSYGISCHSLVIEEGHDDSSVLLPHFQKLLRNKHHLTQNLVRNKHHLTQNLVRLYRVHLLATLGNKSLMQQSFSLL</sequence>
<protein>
    <submittedName>
        <fullName evidence="1">Uncharacterized protein</fullName>
    </submittedName>
</protein>
<name>A0A498KHQ8_MALDO</name>
<gene>
    <name evidence="1" type="ORF">DVH24_006359</name>
</gene>
<evidence type="ECO:0000313" key="2">
    <source>
        <dbReference type="Proteomes" id="UP000290289"/>
    </source>
</evidence>
<comment type="caution">
    <text evidence="1">The sequence shown here is derived from an EMBL/GenBank/DDBJ whole genome shotgun (WGS) entry which is preliminary data.</text>
</comment>
<dbReference type="EMBL" id="RDQH01000328">
    <property type="protein sequence ID" value="RXI05102.1"/>
    <property type="molecule type" value="Genomic_DNA"/>
</dbReference>
<dbReference type="AlphaFoldDB" id="A0A498KHQ8"/>
<keyword evidence="2" id="KW-1185">Reference proteome</keyword>
<organism evidence="1 2">
    <name type="scientific">Malus domestica</name>
    <name type="common">Apple</name>
    <name type="synonym">Pyrus malus</name>
    <dbReference type="NCBI Taxonomy" id="3750"/>
    <lineage>
        <taxon>Eukaryota</taxon>
        <taxon>Viridiplantae</taxon>
        <taxon>Streptophyta</taxon>
        <taxon>Embryophyta</taxon>
        <taxon>Tracheophyta</taxon>
        <taxon>Spermatophyta</taxon>
        <taxon>Magnoliopsida</taxon>
        <taxon>eudicotyledons</taxon>
        <taxon>Gunneridae</taxon>
        <taxon>Pentapetalae</taxon>
        <taxon>rosids</taxon>
        <taxon>fabids</taxon>
        <taxon>Rosales</taxon>
        <taxon>Rosaceae</taxon>
        <taxon>Amygdaloideae</taxon>
        <taxon>Maleae</taxon>
        <taxon>Malus</taxon>
    </lineage>
</organism>